<keyword evidence="5" id="KW-0698">rRNA processing</keyword>
<evidence type="ECO:0000313" key="14">
    <source>
        <dbReference type="Proteomes" id="UP001195483"/>
    </source>
</evidence>
<comment type="similarity">
    <text evidence="3">Belongs to the RRP40 family.</text>
</comment>
<dbReference type="Gene3D" id="3.30.1370.10">
    <property type="entry name" value="K Homology domain, type 1"/>
    <property type="match status" value="1"/>
</dbReference>
<feature type="domain" description="K Homology" evidence="11">
    <location>
        <begin position="154"/>
        <end position="201"/>
    </location>
</feature>
<keyword evidence="8" id="KW-0539">Nucleus</keyword>
<dbReference type="EMBL" id="JAEAOA010000956">
    <property type="protein sequence ID" value="KAK3583248.1"/>
    <property type="molecule type" value="Genomic_DNA"/>
</dbReference>
<gene>
    <name evidence="13" type="ORF">CHS0354_015430</name>
</gene>
<keyword evidence="14" id="KW-1185">Reference proteome</keyword>
<dbReference type="GO" id="GO:0000177">
    <property type="term" value="C:cytoplasmic exosome (RNase complex)"/>
    <property type="evidence" value="ECO:0007669"/>
    <property type="project" value="TreeGrafter"/>
</dbReference>
<dbReference type="GO" id="GO:0071038">
    <property type="term" value="P:TRAMP-dependent tRNA surveillance pathway"/>
    <property type="evidence" value="ECO:0007669"/>
    <property type="project" value="TreeGrafter"/>
</dbReference>
<evidence type="ECO:0000256" key="3">
    <source>
        <dbReference type="ARBA" id="ARBA00007841"/>
    </source>
</evidence>
<dbReference type="PANTHER" id="PTHR21321:SF1">
    <property type="entry name" value="EXOSOME COMPLEX COMPONENT RRP40"/>
    <property type="match status" value="1"/>
</dbReference>
<reference evidence="13" key="2">
    <citation type="journal article" date="2021" name="Genome Biol. Evol.">
        <title>Developing a high-quality reference genome for a parasitic bivalve with doubly uniparental inheritance (Bivalvia: Unionida).</title>
        <authorList>
            <person name="Smith C.H."/>
        </authorList>
    </citation>
    <scope>NUCLEOTIDE SEQUENCE</scope>
    <source>
        <strain evidence="13">CHS0354</strain>
        <tissue evidence="13">Mantle</tissue>
    </source>
</reference>
<dbReference type="Pfam" id="PF21262">
    <property type="entry name" value="RRP40_S1"/>
    <property type="match status" value="1"/>
</dbReference>
<evidence type="ECO:0000259" key="11">
    <source>
        <dbReference type="Pfam" id="PF15985"/>
    </source>
</evidence>
<dbReference type="GO" id="GO:0034475">
    <property type="term" value="P:U4 snRNA 3'-end processing"/>
    <property type="evidence" value="ECO:0007669"/>
    <property type="project" value="TreeGrafter"/>
</dbReference>
<dbReference type="AlphaFoldDB" id="A0AAE0S108"/>
<dbReference type="InterPro" id="IPR004088">
    <property type="entry name" value="KH_dom_type_1"/>
</dbReference>
<dbReference type="GO" id="GO:0003723">
    <property type="term" value="F:RNA binding"/>
    <property type="evidence" value="ECO:0007669"/>
    <property type="project" value="UniProtKB-KW"/>
</dbReference>
<evidence type="ECO:0000256" key="2">
    <source>
        <dbReference type="ARBA" id="ARBA00004604"/>
    </source>
</evidence>
<reference evidence="13" key="3">
    <citation type="submission" date="2023-05" db="EMBL/GenBank/DDBJ databases">
        <authorList>
            <person name="Smith C.H."/>
        </authorList>
    </citation>
    <scope>NUCLEOTIDE SEQUENCE</scope>
    <source>
        <strain evidence="13">CHS0354</strain>
        <tissue evidence="13">Mantle</tissue>
    </source>
</reference>
<keyword evidence="4" id="KW-0963">Cytoplasm</keyword>
<reference evidence="13" key="1">
    <citation type="journal article" date="2021" name="Genome Biol. Evol.">
        <title>A High-Quality Reference Genome for a Parasitic Bivalve with Doubly Uniparental Inheritance (Bivalvia: Unionida).</title>
        <authorList>
            <person name="Smith C.H."/>
        </authorList>
    </citation>
    <scope>NUCLEOTIDE SEQUENCE</scope>
    <source>
        <strain evidence="13">CHS0354</strain>
    </source>
</reference>
<evidence type="ECO:0000313" key="13">
    <source>
        <dbReference type="EMBL" id="KAK3583248.1"/>
    </source>
</evidence>
<evidence type="ECO:0000256" key="5">
    <source>
        <dbReference type="ARBA" id="ARBA00022552"/>
    </source>
</evidence>
<feature type="domain" description="Exosome complex exonuclease Rrp40 N-terminal" evidence="12">
    <location>
        <begin position="27"/>
        <end position="63"/>
    </location>
</feature>
<dbReference type="SUPFAM" id="SSF50249">
    <property type="entry name" value="Nucleic acid-binding proteins"/>
    <property type="match status" value="1"/>
</dbReference>
<dbReference type="GO" id="GO:0005730">
    <property type="term" value="C:nucleolus"/>
    <property type="evidence" value="ECO:0007669"/>
    <property type="project" value="UniProtKB-SubCell"/>
</dbReference>
<evidence type="ECO:0000256" key="10">
    <source>
        <dbReference type="ARBA" id="ARBA00069899"/>
    </source>
</evidence>
<evidence type="ECO:0000256" key="6">
    <source>
        <dbReference type="ARBA" id="ARBA00022835"/>
    </source>
</evidence>
<comment type="caution">
    <text evidence="13">The sequence shown here is derived from an EMBL/GenBank/DDBJ whole genome shotgun (WGS) entry which is preliminary data.</text>
</comment>
<dbReference type="GO" id="GO:0071034">
    <property type="term" value="P:CUT catabolic process"/>
    <property type="evidence" value="ECO:0007669"/>
    <property type="project" value="TreeGrafter"/>
</dbReference>
<sequence length="237" mass="25963">MVDHVGTVFLPGDTIHNLNKSEKTGKIIIGPGLRQESETIIVSKPGILRHKEPNIYWIDSHQKKYVPVKGEQVLGVVTAKAGDVFRVDVGGSEQATLSYLSFEGATKRNRPDVKVGDIVFARFLVANKDMEPELVCMDGAGRSSGMGVIGRDRGFMFTCSLNLIRKILSPGCVLLKTLGNGNRFEITVGMNGRVWIHGRSVVDTIMVANAISAAEFMDKDQIRAMCSKLADRFIVVE</sequence>
<comment type="subcellular location">
    <subcellularLocation>
        <location evidence="1">Cytoplasm</location>
    </subcellularLocation>
    <subcellularLocation>
        <location evidence="2">Nucleus</location>
        <location evidence="2">Nucleolus</location>
    </subcellularLocation>
</comment>
<dbReference type="GO" id="GO:0071035">
    <property type="term" value="P:nuclear polyadenylation-dependent rRNA catabolic process"/>
    <property type="evidence" value="ECO:0007669"/>
    <property type="project" value="TreeGrafter"/>
</dbReference>
<evidence type="ECO:0000256" key="7">
    <source>
        <dbReference type="ARBA" id="ARBA00022884"/>
    </source>
</evidence>
<protein>
    <recommendedName>
        <fullName evidence="10">Exosome complex component RRP40</fullName>
    </recommendedName>
    <alternativeName>
        <fullName evidence="9">Ribosomal RNA-processing protein 40</fullName>
    </alternativeName>
</protein>
<evidence type="ECO:0000256" key="4">
    <source>
        <dbReference type="ARBA" id="ARBA00022490"/>
    </source>
</evidence>
<dbReference type="Proteomes" id="UP001195483">
    <property type="component" value="Unassembled WGS sequence"/>
</dbReference>
<evidence type="ECO:0000256" key="8">
    <source>
        <dbReference type="ARBA" id="ARBA00023242"/>
    </source>
</evidence>
<dbReference type="PANTHER" id="PTHR21321">
    <property type="entry name" value="PNAS-3 RELATED"/>
    <property type="match status" value="1"/>
</dbReference>
<name>A0AAE0S108_9BIVA</name>
<dbReference type="InterPro" id="IPR037319">
    <property type="entry name" value="Rrp40_S1"/>
</dbReference>
<evidence type="ECO:0000256" key="9">
    <source>
        <dbReference type="ARBA" id="ARBA00030615"/>
    </source>
</evidence>
<proteinExistence type="inferred from homology"/>
<dbReference type="InterPro" id="IPR012340">
    <property type="entry name" value="NA-bd_OB-fold"/>
</dbReference>
<dbReference type="InterPro" id="IPR049469">
    <property type="entry name" value="RRP40_KH-I"/>
</dbReference>
<dbReference type="Pfam" id="PF18311">
    <property type="entry name" value="Rrp40_N"/>
    <property type="match status" value="1"/>
</dbReference>
<dbReference type="FunFam" id="2.40.50.140:FF:000112">
    <property type="entry name" value="Exosome complex component RRP40"/>
    <property type="match status" value="1"/>
</dbReference>
<dbReference type="GO" id="GO:0010468">
    <property type="term" value="P:regulation of gene expression"/>
    <property type="evidence" value="ECO:0007669"/>
    <property type="project" value="UniProtKB-ARBA"/>
</dbReference>
<dbReference type="CDD" id="cd05790">
    <property type="entry name" value="S1_Rrp40"/>
    <property type="match status" value="1"/>
</dbReference>
<accession>A0AAE0S108</accession>
<dbReference type="SUPFAM" id="SSF54791">
    <property type="entry name" value="Eukaryotic type KH-domain (KH-domain type I)"/>
    <property type="match status" value="1"/>
</dbReference>
<organism evidence="13 14">
    <name type="scientific">Potamilus streckersoni</name>
    <dbReference type="NCBI Taxonomy" id="2493646"/>
    <lineage>
        <taxon>Eukaryota</taxon>
        <taxon>Metazoa</taxon>
        <taxon>Spiralia</taxon>
        <taxon>Lophotrochozoa</taxon>
        <taxon>Mollusca</taxon>
        <taxon>Bivalvia</taxon>
        <taxon>Autobranchia</taxon>
        <taxon>Heteroconchia</taxon>
        <taxon>Palaeoheterodonta</taxon>
        <taxon>Unionida</taxon>
        <taxon>Unionoidea</taxon>
        <taxon>Unionidae</taxon>
        <taxon>Ambleminae</taxon>
        <taxon>Lampsilini</taxon>
        <taxon>Potamilus</taxon>
    </lineage>
</organism>
<dbReference type="InterPro" id="IPR036612">
    <property type="entry name" value="KH_dom_type_1_sf"/>
</dbReference>
<dbReference type="GO" id="GO:0000467">
    <property type="term" value="P:exonucleolytic trimming to generate mature 3'-end of 5.8S rRNA from tricistronic rRNA transcript (SSU-rRNA, 5.8S rRNA, LSU-rRNA)"/>
    <property type="evidence" value="ECO:0007669"/>
    <property type="project" value="TreeGrafter"/>
</dbReference>
<keyword evidence="6" id="KW-0271">Exosome</keyword>
<dbReference type="SUPFAM" id="SSF110324">
    <property type="entry name" value="Ribosomal L27 protein-like"/>
    <property type="match status" value="1"/>
</dbReference>
<dbReference type="Gene3D" id="2.40.50.100">
    <property type="match status" value="1"/>
</dbReference>
<dbReference type="CDD" id="cd22526">
    <property type="entry name" value="KH-I_Rrp40"/>
    <property type="match status" value="1"/>
</dbReference>
<keyword evidence="7" id="KW-0694">RNA-binding</keyword>
<evidence type="ECO:0000259" key="12">
    <source>
        <dbReference type="Pfam" id="PF18311"/>
    </source>
</evidence>
<dbReference type="FunFam" id="3.30.1370.10:FF:000038">
    <property type="entry name" value="exosome complex component RRP40"/>
    <property type="match status" value="1"/>
</dbReference>
<dbReference type="InterPro" id="IPR041054">
    <property type="entry name" value="Rrp40_N_euk"/>
</dbReference>
<evidence type="ECO:0000256" key="1">
    <source>
        <dbReference type="ARBA" id="ARBA00004496"/>
    </source>
</evidence>
<dbReference type="GO" id="GO:0071051">
    <property type="term" value="P:poly(A)-dependent snoRNA 3'-end processing"/>
    <property type="evidence" value="ECO:0007669"/>
    <property type="project" value="TreeGrafter"/>
</dbReference>
<dbReference type="InterPro" id="IPR026699">
    <property type="entry name" value="Exosome_RNA_bind1/RRP40/RRP4"/>
</dbReference>
<dbReference type="Gene3D" id="2.40.50.140">
    <property type="entry name" value="Nucleic acid-binding proteins"/>
    <property type="match status" value="1"/>
</dbReference>
<dbReference type="Pfam" id="PF15985">
    <property type="entry name" value="KH_6"/>
    <property type="match status" value="1"/>
</dbReference>
<dbReference type="GO" id="GO:0000176">
    <property type="term" value="C:nuclear exosome (RNase complex)"/>
    <property type="evidence" value="ECO:0007669"/>
    <property type="project" value="TreeGrafter"/>
</dbReference>